<dbReference type="PANTHER" id="PTHR42739:SF1">
    <property type="entry name" value="MALATE SYNTHASE G"/>
    <property type="match status" value="1"/>
</dbReference>
<organism evidence="2 3">
    <name type="scientific">Shewanella sedimentimangrovi</name>
    <dbReference type="NCBI Taxonomy" id="2814293"/>
    <lineage>
        <taxon>Bacteria</taxon>
        <taxon>Pseudomonadati</taxon>
        <taxon>Pseudomonadota</taxon>
        <taxon>Gammaproteobacteria</taxon>
        <taxon>Alteromonadales</taxon>
        <taxon>Shewanellaceae</taxon>
        <taxon>Shewanella</taxon>
    </lineage>
</organism>
<dbReference type="InterPro" id="IPR048357">
    <property type="entry name" value="MSG_insertion"/>
</dbReference>
<feature type="domain" description="Malate synthase G alpha-beta insertion" evidence="1">
    <location>
        <begin position="26"/>
        <end position="87"/>
    </location>
</feature>
<dbReference type="InterPro" id="IPR006253">
    <property type="entry name" value="Malate_synthG"/>
</dbReference>
<dbReference type="Pfam" id="PF20658">
    <property type="entry name" value="MSG_insertion"/>
    <property type="match status" value="1"/>
</dbReference>
<evidence type="ECO:0000313" key="3">
    <source>
        <dbReference type="Proteomes" id="UP000663207"/>
    </source>
</evidence>
<dbReference type="SUPFAM" id="SSF51645">
    <property type="entry name" value="Malate synthase G"/>
    <property type="match status" value="1"/>
</dbReference>
<dbReference type="EMBL" id="CP071502">
    <property type="protein sequence ID" value="QSX36575.1"/>
    <property type="molecule type" value="Genomic_DNA"/>
</dbReference>
<dbReference type="PANTHER" id="PTHR42739">
    <property type="entry name" value="MALATE SYNTHASE G"/>
    <property type="match status" value="1"/>
</dbReference>
<evidence type="ECO:0000259" key="1">
    <source>
        <dbReference type="Pfam" id="PF20658"/>
    </source>
</evidence>
<dbReference type="Proteomes" id="UP000663207">
    <property type="component" value="Chromosome"/>
</dbReference>
<keyword evidence="3" id="KW-1185">Reference proteome</keyword>
<gene>
    <name evidence="2" type="ORF">JYB85_14990</name>
</gene>
<dbReference type="InterPro" id="IPR011076">
    <property type="entry name" value="Malate_synth_sf"/>
</dbReference>
<protein>
    <submittedName>
        <fullName evidence="2">Malate synthase</fullName>
    </submittedName>
</protein>
<evidence type="ECO:0000313" key="2">
    <source>
        <dbReference type="EMBL" id="QSX36575.1"/>
    </source>
</evidence>
<dbReference type="RefSeq" id="WP_207379932.1">
    <property type="nucleotide sequence ID" value="NZ_CP071502.1"/>
</dbReference>
<accession>A0ABX7R127</accession>
<dbReference type="Gene3D" id="2.170.170.11">
    <property type="entry name" value="Malate synthase G - maily-beta sub-domain"/>
    <property type="match status" value="1"/>
</dbReference>
<name>A0ABX7R127_9GAMM</name>
<reference evidence="2 3" key="1">
    <citation type="submission" date="2021-03" db="EMBL/GenBank/DDBJ databases">
        <title>Novel species identification of genus Shewanella.</title>
        <authorList>
            <person name="Liu G."/>
            <person name="Zhang Q."/>
        </authorList>
    </citation>
    <scope>NUCLEOTIDE SEQUENCE [LARGE SCALE GENOMIC DNA]</scope>
    <source>
        <strain evidence="2 3">FJAT-52962</strain>
    </source>
</reference>
<proteinExistence type="predicted"/>
<sequence>MNMTMMDSREQHLQEWIGMGETRDVAALLDRHFPLAQGSHAEVRGYLVYFQHLLACFENGSQTGLAQPSQFVALCGSRTEPEALLLKSGEHHIALLLARCGQDCRLDDVQLESHSMGLDTRSGELQPQWLSLCHSAPMPGCRFTAREGGEYRL</sequence>